<dbReference type="InterPro" id="IPR039261">
    <property type="entry name" value="FNR_nucleotide-bd"/>
</dbReference>
<evidence type="ECO:0000256" key="5">
    <source>
        <dbReference type="ARBA" id="ARBA00022714"/>
    </source>
</evidence>
<dbReference type="PANTHER" id="PTHR47354">
    <property type="entry name" value="NADH OXIDOREDUCTASE HCR"/>
    <property type="match status" value="1"/>
</dbReference>
<keyword evidence="9" id="KW-0560">Oxidoreductase</keyword>
<comment type="cofactor">
    <cofactor evidence="1">
        <name>FAD</name>
        <dbReference type="ChEBI" id="CHEBI:57692"/>
    </cofactor>
</comment>
<evidence type="ECO:0000256" key="4">
    <source>
        <dbReference type="ARBA" id="ARBA00022692"/>
    </source>
</evidence>
<dbReference type="RefSeq" id="WP_133361609.1">
    <property type="nucleotide sequence ID" value="NZ_SMUV01000074.1"/>
</dbReference>
<dbReference type="Gene3D" id="2.40.30.10">
    <property type="entry name" value="Translation factors"/>
    <property type="match status" value="1"/>
</dbReference>
<keyword evidence="3" id="KW-0285">Flavoprotein</keyword>
<keyword evidence="8 13" id="KW-1133">Transmembrane helix</keyword>
<dbReference type="InterPro" id="IPR050415">
    <property type="entry name" value="MRET"/>
</dbReference>
<comment type="subcellular location">
    <subcellularLocation>
        <location evidence="2">Membrane</location>
        <topology evidence="2">Multi-pass membrane protein</topology>
    </subcellularLocation>
</comment>
<accession>A0A4R5UPT7</accession>
<keyword evidence="7" id="KW-0274">FAD</keyword>
<evidence type="ECO:0000259" key="14">
    <source>
        <dbReference type="PROSITE" id="PS51384"/>
    </source>
</evidence>
<name>A0A4R5UPT7_9RHOB</name>
<proteinExistence type="predicted"/>
<keyword evidence="6" id="KW-0479">Metal-binding</keyword>
<evidence type="ECO:0000256" key="1">
    <source>
        <dbReference type="ARBA" id="ARBA00001974"/>
    </source>
</evidence>
<feature type="domain" description="FAD-binding FR-type" evidence="14">
    <location>
        <begin position="203"/>
        <end position="304"/>
    </location>
</feature>
<evidence type="ECO:0000313" key="15">
    <source>
        <dbReference type="EMBL" id="TDK41039.1"/>
    </source>
</evidence>
<keyword evidence="12 13" id="KW-0472">Membrane</keyword>
<evidence type="ECO:0000256" key="8">
    <source>
        <dbReference type="ARBA" id="ARBA00022989"/>
    </source>
</evidence>
<dbReference type="Pfam" id="PF01794">
    <property type="entry name" value="Ferric_reduct"/>
    <property type="match status" value="1"/>
</dbReference>
<dbReference type="GO" id="GO:0050660">
    <property type="term" value="F:flavin adenine dinucleotide binding"/>
    <property type="evidence" value="ECO:0007669"/>
    <property type="project" value="TreeGrafter"/>
</dbReference>
<keyword evidence="4 13" id="KW-0812">Transmembrane</keyword>
<dbReference type="SUPFAM" id="SSF52343">
    <property type="entry name" value="Ferredoxin reductase-like, C-terminal NADP-linked domain"/>
    <property type="match status" value="1"/>
</dbReference>
<dbReference type="InterPro" id="IPR017938">
    <property type="entry name" value="Riboflavin_synthase-like_b-brl"/>
</dbReference>
<comment type="caution">
    <text evidence="15">The sequence shown here is derived from an EMBL/GenBank/DDBJ whole genome shotgun (WGS) entry which is preliminary data.</text>
</comment>
<dbReference type="PRINTS" id="PR00410">
    <property type="entry name" value="PHEHYDRXLASE"/>
</dbReference>
<dbReference type="GO" id="GO:0016491">
    <property type="term" value="F:oxidoreductase activity"/>
    <property type="evidence" value="ECO:0007669"/>
    <property type="project" value="UniProtKB-KW"/>
</dbReference>
<evidence type="ECO:0000313" key="16">
    <source>
        <dbReference type="Proteomes" id="UP000295301"/>
    </source>
</evidence>
<dbReference type="InterPro" id="IPR017927">
    <property type="entry name" value="FAD-bd_FR_type"/>
</dbReference>
<keyword evidence="5" id="KW-0001">2Fe-2S</keyword>
<sequence>MPAGLLILLYLIAALLPLGLAWAQGLTPRSIADELASGAGILALTVILAEFLLLGRYRFVARRLGTDIVMRMHQLLARGAAILAIVHPFLYTSRRAPAPDWDTQRQFFVTAEFAALWPGIVAWLLLPALVLMAIGRTTLGYRYETWRLMHGLGAALIAGFGVLHALRAGRYSADPAMGYLWLALLGVALFALIYVYVLTPMAQLRHPWRVSSVTPVALRTWEVALHPARDFTFRYRAGQFAWLNIRDSPFGPWENPFSISSAPTAGPEVRFLIKELGDFTATIGQVEPGSRAYLDGPHGHLTVTERAAPGIALIAGGVGIAPMLGTLRELRARGDSRPTTLIYGNRTEEQIACRAELEALARDHGTRLTHILSEPPEGWQGATGQVTPDLLRAHFGGPEHRQWVYMLCGPPPMLAAVEDALIDLGVPARNILSERFSYD</sequence>
<dbReference type="Gene3D" id="3.40.50.80">
    <property type="entry name" value="Nucleotide-binding domain of ferredoxin-NADP reductase (FNR) module"/>
    <property type="match status" value="1"/>
</dbReference>
<feature type="transmembrane region" description="Helical" evidence="13">
    <location>
        <begin position="39"/>
        <end position="55"/>
    </location>
</feature>
<evidence type="ECO:0000256" key="6">
    <source>
        <dbReference type="ARBA" id="ARBA00022723"/>
    </source>
</evidence>
<evidence type="ECO:0000256" key="10">
    <source>
        <dbReference type="ARBA" id="ARBA00023004"/>
    </source>
</evidence>
<keyword evidence="11" id="KW-0411">Iron-sulfur</keyword>
<evidence type="ECO:0000256" key="9">
    <source>
        <dbReference type="ARBA" id="ARBA00023002"/>
    </source>
</evidence>
<dbReference type="GO" id="GO:0046872">
    <property type="term" value="F:metal ion binding"/>
    <property type="evidence" value="ECO:0007669"/>
    <property type="project" value="UniProtKB-KW"/>
</dbReference>
<dbReference type="CDD" id="cd06198">
    <property type="entry name" value="FNR_like_3"/>
    <property type="match status" value="1"/>
</dbReference>
<keyword evidence="10" id="KW-0408">Iron</keyword>
<dbReference type="PROSITE" id="PS51384">
    <property type="entry name" value="FAD_FR"/>
    <property type="match status" value="1"/>
</dbReference>
<dbReference type="GO" id="GO:0016020">
    <property type="term" value="C:membrane"/>
    <property type="evidence" value="ECO:0007669"/>
    <property type="project" value="UniProtKB-SubCell"/>
</dbReference>
<dbReference type="EMBL" id="SMUV01000074">
    <property type="protein sequence ID" value="TDK41039.1"/>
    <property type="molecule type" value="Genomic_DNA"/>
</dbReference>
<organism evidence="15 16">
    <name type="scientific">Antarcticimicrobium luteum</name>
    <dbReference type="NCBI Taxonomy" id="2547397"/>
    <lineage>
        <taxon>Bacteria</taxon>
        <taxon>Pseudomonadati</taxon>
        <taxon>Pseudomonadota</taxon>
        <taxon>Alphaproteobacteria</taxon>
        <taxon>Rhodobacterales</taxon>
        <taxon>Paracoccaceae</taxon>
        <taxon>Antarcticimicrobium</taxon>
    </lineage>
</organism>
<feature type="transmembrane region" description="Helical" evidence="13">
    <location>
        <begin position="178"/>
        <end position="199"/>
    </location>
</feature>
<dbReference type="PANTHER" id="PTHR47354:SF8">
    <property type="entry name" value="1,2-PHENYLACETYL-COA EPOXIDASE, SUBUNIT E"/>
    <property type="match status" value="1"/>
</dbReference>
<protein>
    <recommendedName>
        <fullName evidence="14">FAD-binding FR-type domain-containing protein</fullName>
    </recommendedName>
</protein>
<reference evidence="15 16" key="1">
    <citation type="submission" date="2019-03" db="EMBL/GenBank/DDBJ databases">
        <title>Ruegeria lutea sp. nov., a novel strain, isolated from marine sediment, the Masan Bay, South Korea.</title>
        <authorList>
            <person name="Kim J."/>
            <person name="Kim D.-Y."/>
            <person name="Lee S.-S."/>
        </authorList>
    </citation>
    <scope>NUCLEOTIDE SEQUENCE [LARGE SCALE GENOMIC DNA]</scope>
    <source>
        <strain evidence="15 16">318-1</strain>
    </source>
</reference>
<feature type="transmembrane region" description="Helical" evidence="13">
    <location>
        <begin position="146"/>
        <end position="166"/>
    </location>
</feature>
<dbReference type="GO" id="GO:0051537">
    <property type="term" value="F:2 iron, 2 sulfur cluster binding"/>
    <property type="evidence" value="ECO:0007669"/>
    <property type="project" value="UniProtKB-KW"/>
</dbReference>
<dbReference type="AlphaFoldDB" id="A0A4R5UPT7"/>
<dbReference type="InterPro" id="IPR013130">
    <property type="entry name" value="Fe3_Rdtase_TM_dom"/>
</dbReference>
<evidence type="ECO:0000256" key="13">
    <source>
        <dbReference type="SAM" id="Phobius"/>
    </source>
</evidence>
<evidence type="ECO:0000256" key="12">
    <source>
        <dbReference type="ARBA" id="ARBA00023136"/>
    </source>
</evidence>
<dbReference type="SUPFAM" id="SSF63380">
    <property type="entry name" value="Riboflavin synthase domain-like"/>
    <property type="match status" value="1"/>
</dbReference>
<evidence type="ECO:0000256" key="11">
    <source>
        <dbReference type="ARBA" id="ARBA00023014"/>
    </source>
</evidence>
<gene>
    <name evidence="15" type="ORF">E1832_20265</name>
</gene>
<evidence type="ECO:0000256" key="2">
    <source>
        <dbReference type="ARBA" id="ARBA00004141"/>
    </source>
</evidence>
<dbReference type="Pfam" id="PF00175">
    <property type="entry name" value="NAD_binding_1"/>
    <property type="match status" value="1"/>
</dbReference>
<keyword evidence="16" id="KW-1185">Reference proteome</keyword>
<dbReference type="Proteomes" id="UP000295301">
    <property type="component" value="Unassembled WGS sequence"/>
</dbReference>
<evidence type="ECO:0000256" key="3">
    <source>
        <dbReference type="ARBA" id="ARBA00022630"/>
    </source>
</evidence>
<dbReference type="OrthoDB" id="9792185at2"/>
<feature type="transmembrane region" description="Helical" evidence="13">
    <location>
        <begin position="113"/>
        <end position="134"/>
    </location>
</feature>
<feature type="transmembrane region" description="Helical" evidence="13">
    <location>
        <begin position="75"/>
        <end position="93"/>
    </location>
</feature>
<dbReference type="InterPro" id="IPR001433">
    <property type="entry name" value="OxRdtase_FAD/NAD-bd"/>
</dbReference>
<evidence type="ECO:0000256" key="7">
    <source>
        <dbReference type="ARBA" id="ARBA00022827"/>
    </source>
</evidence>